<reference evidence="2" key="1">
    <citation type="submission" date="2023-07" db="EMBL/GenBank/DDBJ databases">
        <title>A chromosome-level genome assembly of Lolium multiflorum.</title>
        <authorList>
            <person name="Chen Y."/>
            <person name="Copetti D."/>
            <person name="Kolliker R."/>
            <person name="Studer B."/>
        </authorList>
    </citation>
    <scope>NUCLEOTIDE SEQUENCE</scope>
    <source>
        <strain evidence="2">02402/16</strain>
        <tissue evidence="2">Leaf</tissue>
    </source>
</reference>
<gene>
    <name evidence="2" type="ORF">QYE76_015749</name>
</gene>
<accession>A0AAD8U5E8</accession>
<feature type="region of interest" description="Disordered" evidence="1">
    <location>
        <begin position="24"/>
        <end position="49"/>
    </location>
</feature>
<protein>
    <recommendedName>
        <fullName evidence="4">RNase H type-1 domain-containing protein</fullName>
    </recommendedName>
</protein>
<sequence>MVSAVVGVAGDEVLPQWLAEVKNTKNTARRRSDSGEIPANSGTAEEGLGGGAALRAGVVIRDHNGEWVAACSNAYEEAIIPELAEVMVVRMALTFAKE</sequence>
<keyword evidence="3" id="KW-1185">Reference proteome</keyword>
<evidence type="ECO:0008006" key="4">
    <source>
        <dbReference type="Google" id="ProtNLM"/>
    </source>
</evidence>
<evidence type="ECO:0000313" key="3">
    <source>
        <dbReference type="Proteomes" id="UP001231189"/>
    </source>
</evidence>
<comment type="caution">
    <text evidence="2">The sequence shown here is derived from an EMBL/GenBank/DDBJ whole genome shotgun (WGS) entry which is preliminary data.</text>
</comment>
<dbReference type="AlphaFoldDB" id="A0AAD8U5E8"/>
<evidence type="ECO:0000256" key="1">
    <source>
        <dbReference type="SAM" id="MobiDB-lite"/>
    </source>
</evidence>
<name>A0AAD8U5E8_LOLMU</name>
<proteinExistence type="predicted"/>
<dbReference type="Proteomes" id="UP001231189">
    <property type="component" value="Unassembled WGS sequence"/>
</dbReference>
<evidence type="ECO:0000313" key="2">
    <source>
        <dbReference type="EMBL" id="KAK1699052.1"/>
    </source>
</evidence>
<organism evidence="2 3">
    <name type="scientific">Lolium multiflorum</name>
    <name type="common">Italian ryegrass</name>
    <name type="synonym">Lolium perenne subsp. multiflorum</name>
    <dbReference type="NCBI Taxonomy" id="4521"/>
    <lineage>
        <taxon>Eukaryota</taxon>
        <taxon>Viridiplantae</taxon>
        <taxon>Streptophyta</taxon>
        <taxon>Embryophyta</taxon>
        <taxon>Tracheophyta</taxon>
        <taxon>Spermatophyta</taxon>
        <taxon>Magnoliopsida</taxon>
        <taxon>Liliopsida</taxon>
        <taxon>Poales</taxon>
        <taxon>Poaceae</taxon>
        <taxon>BOP clade</taxon>
        <taxon>Pooideae</taxon>
        <taxon>Poodae</taxon>
        <taxon>Poeae</taxon>
        <taxon>Poeae Chloroplast Group 2 (Poeae type)</taxon>
        <taxon>Loliodinae</taxon>
        <taxon>Loliinae</taxon>
        <taxon>Lolium</taxon>
    </lineage>
</organism>
<dbReference type="EMBL" id="JAUUTY010000001">
    <property type="protein sequence ID" value="KAK1699052.1"/>
    <property type="molecule type" value="Genomic_DNA"/>
</dbReference>